<dbReference type="SUPFAM" id="SSF47943">
    <property type="entry name" value="Retrovirus capsid protein, N-terminal core domain"/>
    <property type="match status" value="1"/>
</dbReference>
<keyword evidence="6" id="KW-0472">Membrane</keyword>
<dbReference type="Pfam" id="PF19317">
    <property type="entry name" value="Gag_p24_C"/>
    <property type="match status" value="1"/>
</dbReference>
<dbReference type="GO" id="GO:0016032">
    <property type="term" value="P:viral process"/>
    <property type="evidence" value="ECO:0007669"/>
    <property type="project" value="InterPro"/>
</dbReference>
<feature type="compositionally biased region" description="Basic and acidic residues" evidence="5">
    <location>
        <begin position="94"/>
        <end position="128"/>
    </location>
</feature>
<name>Q60505_9RODE</name>
<evidence type="ECO:0000256" key="1">
    <source>
        <dbReference type="ARBA" id="ARBA00022723"/>
    </source>
</evidence>
<dbReference type="SUPFAM" id="SSF47353">
    <property type="entry name" value="Retrovirus capsid dimerization domain-like"/>
    <property type="match status" value="1"/>
</dbReference>
<proteinExistence type="predicted"/>
<feature type="compositionally biased region" description="Polar residues" evidence="5">
    <location>
        <begin position="532"/>
        <end position="544"/>
    </location>
</feature>
<dbReference type="InterPro" id="IPR008916">
    <property type="entry name" value="Retrov_capsid_C"/>
</dbReference>
<evidence type="ECO:0000256" key="3">
    <source>
        <dbReference type="ARBA" id="ARBA00022833"/>
    </source>
</evidence>
<protein>
    <submittedName>
        <fullName evidence="8">Chinese hamster provirus</fullName>
    </submittedName>
</protein>
<dbReference type="InterPro" id="IPR008919">
    <property type="entry name" value="Retrov_capsid_N"/>
</dbReference>
<feature type="compositionally biased region" description="Basic and acidic residues" evidence="5">
    <location>
        <begin position="505"/>
        <end position="518"/>
    </location>
</feature>
<dbReference type="SMART" id="SM00343">
    <property type="entry name" value="ZnF_C2HC"/>
    <property type="match status" value="2"/>
</dbReference>
<dbReference type="Pfam" id="PF14787">
    <property type="entry name" value="zf-CCHC_5"/>
    <property type="match status" value="1"/>
</dbReference>
<dbReference type="InterPro" id="IPR036875">
    <property type="entry name" value="Znf_CCHC_sf"/>
</dbReference>
<dbReference type="EMBL" id="M73970">
    <property type="protein sequence ID" value="AAA37012.1"/>
    <property type="molecule type" value="Genomic_DNA"/>
</dbReference>
<keyword evidence="6" id="KW-0812">Transmembrane</keyword>
<evidence type="ECO:0000256" key="5">
    <source>
        <dbReference type="SAM" id="MobiDB-lite"/>
    </source>
</evidence>
<dbReference type="Gene3D" id="4.10.60.10">
    <property type="entry name" value="Zinc finger, CCHC-type"/>
    <property type="match status" value="1"/>
</dbReference>
<evidence type="ECO:0000313" key="8">
    <source>
        <dbReference type="EMBL" id="AAA37012.1"/>
    </source>
</evidence>
<dbReference type="PANTHER" id="PTHR40389">
    <property type="entry name" value="ENDOGENOUS RETROVIRUS GROUP K MEMBER 24 GAG POLYPROTEIN-RELATED"/>
    <property type="match status" value="1"/>
</dbReference>
<feature type="region of interest" description="Disordered" evidence="5">
    <location>
        <begin position="94"/>
        <end position="151"/>
    </location>
</feature>
<dbReference type="InterPro" id="IPR050195">
    <property type="entry name" value="Primate_lentivir_Gag_pol-like"/>
</dbReference>
<dbReference type="InterPro" id="IPR001878">
    <property type="entry name" value="Znf_CCHC"/>
</dbReference>
<evidence type="ECO:0000256" key="4">
    <source>
        <dbReference type="PROSITE-ProRule" id="PRU00047"/>
    </source>
</evidence>
<dbReference type="Gene3D" id="1.10.375.10">
    <property type="entry name" value="Human Immunodeficiency Virus Type 1 Capsid Protein"/>
    <property type="match status" value="1"/>
</dbReference>
<keyword evidence="6" id="KW-1133">Transmembrane helix</keyword>
<keyword evidence="2 4" id="KW-0863">Zinc-finger</keyword>
<feature type="region of interest" description="Disordered" evidence="5">
    <location>
        <begin position="505"/>
        <end position="567"/>
    </location>
</feature>
<sequence length="567" mass="63703">MLHSDTFFFDFAFNLPPLWDGKALILVFILILFTLVLYYAHRGWCSSSRPSLPQVASSIMGSSKQRDLIKNCLEIEACCPMVAESQKMLKEVQDNISETERDERIGAQKRKDMSKEKGPPQDIKKGGEKIGNNRSHPGKFKRNKDSKPSLCPTTKLEALELSSSDSEILDSSKEAELEEELPKIKANMRPPPVNPAGVLPSAPPLFGIDSFLPLEERRKLQMAFPVFENEGARVHAPVDYNQIKELAESVRKYGVNANFTTIQVERLANYAMTPTDWETTVKAVLPNMGQYMEWKALFYDAAQAQAKANVTAENENQRQWTFEMLTGQGPHALNQTNYIWGVYAQISAAAIKAWKALTKRDESGGHLTKIVQGPQEPFSDFVARMTEAASRIFGDAEQAMPLIEQLVFEQATQECRAAIAPRKSKGLQDWLKICRELGGPLTNAGLAAAILQTQRRRNTSACFNCGKTRHLKKDCRVPERIREVELCRRCGKGYHRASECKSVRDIKGRLLPPREEPKASQPKNGPRGPWSQGPQKYGNQFWKSNSEKEGTPEDTPEWTCVPPPTSY</sequence>
<keyword evidence="3" id="KW-0862">Zinc</keyword>
<keyword evidence="1" id="KW-0479">Metal-binding</keyword>
<dbReference type="GO" id="GO:0003676">
    <property type="term" value="F:nucleic acid binding"/>
    <property type="evidence" value="ECO:0007669"/>
    <property type="project" value="InterPro"/>
</dbReference>
<dbReference type="SUPFAM" id="SSF57756">
    <property type="entry name" value="Retrovirus zinc finger-like domains"/>
    <property type="match status" value="1"/>
</dbReference>
<feature type="transmembrane region" description="Helical" evidence="6">
    <location>
        <begin position="23"/>
        <end position="40"/>
    </location>
</feature>
<feature type="domain" description="CCHC-type" evidence="7">
    <location>
        <begin position="462"/>
        <end position="476"/>
    </location>
</feature>
<dbReference type="AlphaFoldDB" id="Q60505"/>
<evidence type="ECO:0000256" key="6">
    <source>
        <dbReference type="SAM" id="Phobius"/>
    </source>
</evidence>
<evidence type="ECO:0000259" key="7">
    <source>
        <dbReference type="PROSITE" id="PS50158"/>
    </source>
</evidence>
<evidence type="ECO:0000256" key="2">
    <source>
        <dbReference type="ARBA" id="ARBA00022771"/>
    </source>
</evidence>
<dbReference type="Gene3D" id="1.10.1200.30">
    <property type="match status" value="1"/>
</dbReference>
<dbReference type="PROSITE" id="PS50158">
    <property type="entry name" value="ZF_CCHC"/>
    <property type="match status" value="1"/>
</dbReference>
<dbReference type="Pfam" id="PF00607">
    <property type="entry name" value="Gag_p24"/>
    <property type="match status" value="1"/>
</dbReference>
<dbReference type="InterPro" id="IPR045345">
    <property type="entry name" value="Gag_p24_C"/>
</dbReference>
<reference evidence="8" key="1">
    <citation type="journal article" date="1991" name="J. Virol.">
        <title>Molecular cloning and characterization of a complete Chinese hamster provirus related to intracisternal A particle genomes.</title>
        <authorList>
            <person name="Dorner A.J."/>
            <person name="Bonneville F."/>
            <person name="Kriz R."/>
            <person name="Kelleher K."/>
            <person name="Bean K."/>
            <person name="Kaufman R.J."/>
        </authorList>
    </citation>
    <scope>NUCLEOTIDE SEQUENCE</scope>
    <source>
        <tissue evidence="8">Ovary</tissue>
    </source>
</reference>
<dbReference type="PANTHER" id="PTHR40389:SF3">
    <property type="entry name" value="IGE-BINDING PROTEIN"/>
    <property type="match status" value="1"/>
</dbReference>
<accession>Q60505</accession>
<dbReference type="Pfam" id="PF00098">
    <property type="entry name" value="zf-CCHC"/>
    <property type="match status" value="1"/>
</dbReference>
<organism evidence="8">
    <name type="scientific">Cricetulus sp</name>
    <dbReference type="NCBI Taxonomy" id="10031"/>
    <lineage>
        <taxon>Eukaryota</taxon>
        <taxon>Metazoa</taxon>
        <taxon>Chordata</taxon>
        <taxon>Craniata</taxon>
        <taxon>Vertebrata</taxon>
        <taxon>Euteleostomi</taxon>
        <taxon>Mammalia</taxon>
        <taxon>Eutheria</taxon>
        <taxon>Euarchontoglires</taxon>
        <taxon>Glires</taxon>
        <taxon>Rodentia</taxon>
        <taxon>Myomorpha</taxon>
        <taxon>Muroidea</taxon>
        <taxon>Cricetidae</taxon>
        <taxon>Cricetinae</taxon>
        <taxon>Cricetulus</taxon>
    </lineage>
</organism>
<dbReference type="GO" id="GO:0008270">
    <property type="term" value="F:zinc ion binding"/>
    <property type="evidence" value="ECO:0007669"/>
    <property type="project" value="UniProtKB-KW"/>
</dbReference>